<dbReference type="InterPro" id="IPR050398">
    <property type="entry name" value="HssS/ArlS-like"/>
</dbReference>
<feature type="transmembrane region" description="Helical" evidence="14">
    <location>
        <begin position="162"/>
        <end position="183"/>
    </location>
</feature>
<keyword evidence="6 17" id="KW-0808">Transferase</keyword>
<feature type="domain" description="HAMP" evidence="16">
    <location>
        <begin position="189"/>
        <end position="241"/>
    </location>
</feature>
<dbReference type="EMBL" id="CAKMMG010000003">
    <property type="protein sequence ID" value="CAH1208474.1"/>
    <property type="molecule type" value="Genomic_DNA"/>
</dbReference>
<dbReference type="SMART" id="SM00387">
    <property type="entry name" value="HATPase_c"/>
    <property type="match status" value="1"/>
</dbReference>
<keyword evidence="7 14" id="KW-0812">Transmembrane</keyword>
<name>A0ABN8GKX5_9BACL</name>
<keyword evidence="18" id="KW-1185">Reference proteome</keyword>
<dbReference type="CDD" id="cd00082">
    <property type="entry name" value="HisKA"/>
    <property type="match status" value="1"/>
</dbReference>
<dbReference type="Gene3D" id="3.30.565.10">
    <property type="entry name" value="Histidine kinase-like ATPase, C-terminal domain"/>
    <property type="match status" value="1"/>
</dbReference>
<dbReference type="Pfam" id="PF02518">
    <property type="entry name" value="HATPase_c"/>
    <property type="match status" value="1"/>
</dbReference>
<dbReference type="Pfam" id="PF00672">
    <property type="entry name" value="HAMP"/>
    <property type="match status" value="1"/>
</dbReference>
<evidence type="ECO:0000256" key="6">
    <source>
        <dbReference type="ARBA" id="ARBA00022679"/>
    </source>
</evidence>
<sequence>MKIGNRIFMLNTSIVLLSLLTLLGVVGGMISTLESKYDAVYNSIRVEPNIFNIKSIIEDFQYNESSWKELGKELNPYNYQLYVEGNVGERFSNLRYGQTAIIEYVESTETITEEVGIFYWENTTAVSKIITTNGEQQVLWAINGNCNYSWFGASPNKFGDFLVTYIIVGITVILILLLISLLFTKRLVKRIMLPINKLIESAKRIEEGNLSTHIVYKGEDEFETLCTVFNQMQDHLIKEQSKNASYEKARTDMISGISHDLRTPLTSVKGYIKGILDGIANTPNKQIQYLSIAYKKACDMDVLLQQLFYYSKLETSNLPLYLVKVDFTTFITTFISDMQADLKQKNVKVFFEKSEGPHNIKMDTEQMNRVFINLLDNSMKYANTEDLVIKISVESREGMECIRFSDNGGGVDPIKLPYLFEQFYRCDEARSSSDSKGSGLGLYIVKHIVEAHGGTVEAKNNHGLTIIITLK</sequence>
<dbReference type="InterPro" id="IPR036890">
    <property type="entry name" value="HATPase_C_sf"/>
</dbReference>
<evidence type="ECO:0000256" key="1">
    <source>
        <dbReference type="ARBA" id="ARBA00000085"/>
    </source>
</evidence>
<dbReference type="PROSITE" id="PS50109">
    <property type="entry name" value="HIS_KIN"/>
    <property type="match status" value="1"/>
</dbReference>
<keyword evidence="13 14" id="KW-0472">Membrane</keyword>
<evidence type="ECO:0000256" key="8">
    <source>
        <dbReference type="ARBA" id="ARBA00022741"/>
    </source>
</evidence>
<feature type="domain" description="Histidine kinase" evidence="15">
    <location>
        <begin position="256"/>
        <end position="471"/>
    </location>
</feature>
<dbReference type="RefSeq" id="WP_236334619.1">
    <property type="nucleotide sequence ID" value="NZ_CAKMMG010000003.1"/>
</dbReference>
<keyword evidence="8" id="KW-0547">Nucleotide-binding</keyword>
<dbReference type="InterPro" id="IPR036097">
    <property type="entry name" value="HisK_dim/P_sf"/>
</dbReference>
<evidence type="ECO:0000256" key="7">
    <source>
        <dbReference type="ARBA" id="ARBA00022692"/>
    </source>
</evidence>
<dbReference type="SUPFAM" id="SSF158472">
    <property type="entry name" value="HAMP domain-like"/>
    <property type="match status" value="1"/>
</dbReference>
<evidence type="ECO:0000256" key="12">
    <source>
        <dbReference type="ARBA" id="ARBA00023012"/>
    </source>
</evidence>
<gene>
    <name evidence="17" type="primary">sasA_9</name>
    <name evidence="17" type="ORF">PAECIP111892_03117</name>
</gene>
<keyword evidence="10" id="KW-0067">ATP-binding</keyword>
<dbReference type="Gene3D" id="6.10.340.10">
    <property type="match status" value="1"/>
</dbReference>
<evidence type="ECO:0000256" key="2">
    <source>
        <dbReference type="ARBA" id="ARBA00004651"/>
    </source>
</evidence>
<keyword evidence="11 14" id="KW-1133">Transmembrane helix</keyword>
<reference evidence="17" key="1">
    <citation type="submission" date="2022-01" db="EMBL/GenBank/DDBJ databases">
        <authorList>
            <person name="Criscuolo A."/>
        </authorList>
    </citation>
    <scope>NUCLEOTIDE SEQUENCE</scope>
    <source>
        <strain evidence="17">CIP111892</strain>
    </source>
</reference>
<dbReference type="InterPro" id="IPR005467">
    <property type="entry name" value="His_kinase_dom"/>
</dbReference>
<dbReference type="Pfam" id="PF00512">
    <property type="entry name" value="HisKA"/>
    <property type="match status" value="1"/>
</dbReference>
<dbReference type="PROSITE" id="PS50885">
    <property type="entry name" value="HAMP"/>
    <property type="match status" value="1"/>
</dbReference>
<dbReference type="InterPro" id="IPR003660">
    <property type="entry name" value="HAMP_dom"/>
</dbReference>
<evidence type="ECO:0000256" key="10">
    <source>
        <dbReference type="ARBA" id="ARBA00022840"/>
    </source>
</evidence>
<evidence type="ECO:0000256" key="14">
    <source>
        <dbReference type="SAM" id="Phobius"/>
    </source>
</evidence>
<evidence type="ECO:0000313" key="17">
    <source>
        <dbReference type="EMBL" id="CAH1208474.1"/>
    </source>
</evidence>
<dbReference type="GO" id="GO:0016740">
    <property type="term" value="F:transferase activity"/>
    <property type="evidence" value="ECO:0007669"/>
    <property type="project" value="UniProtKB-KW"/>
</dbReference>
<dbReference type="SMART" id="SM00304">
    <property type="entry name" value="HAMP"/>
    <property type="match status" value="1"/>
</dbReference>
<comment type="subcellular location">
    <subcellularLocation>
        <location evidence="2">Cell membrane</location>
        <topology evidence="2">Multi-pass membrane protein</topology>
    </subcellularLocation>
</comment>
<accession>A0ABN8GKX5</accession>
<keyword evidence="12" id="KW-0902">Two-component regulatory system</keyword>
<evidence type="ECO:0000256" key="3">
    <source>
        <dbReference type="ARBA" id="ARBA00012438"/>
    </source>
</evidence>
<proteinExistence type="predicted"/>
<dbReference type="Gene3D" id="1.10.287.130">
    <property type="match status" value="1"/>
</dbReference>
<dbReference type="PANTHER" id="PTHR45528">
    <property type="entry name" value="SENSOR HISTIDINE KINASE CPXA"/>
    <property type="match status" value="1"/>
</dbReference>
<dbReference type="InterPro" id="IPR003661">
    <property type="entry name" value="HisK_dim/P_dom"/>
</dbReference>
<keyword evidence="5" id="KW-0597">Phosphoprotein</keyword>
<keyword evidence="4" id="KW-1003">Cell membrane</keyword>
<evidence type="ECO:0000256" key="11">
    <source>
        <dbReference type="ARBA" id="ARBA00022989"/>
    </source>
</evidence>
<evidence type="ECO:0000256" key="13">
    <source>
        <dbReference type="ARBA" id="ARBA00023136"/>
    </source>
</evidence>
<dbReference type="SMART" id="SM00388">
    <property type="entry name" value="HisKA"/>
    <property type="match status" value="1"/>
</dbReference>
<dbReference type="SUPFAM" id="SSF47384">
    <property type="entry name" value="Homodimeric domain of signal transducing histidine kinase"/>
    <property type="match status" value="1"/>
</dbReference>
<evidence type="ECO:0000256" key="4">
    <source>
        <dbReference type="ARBA" id="ARBA00022475"/>
    </source>
</evidence>
<dbReference type="InterPro" id="IPR003594">
    <property type="entry name" value="HATPase_dom"/>
</dbReference>
<dbReference type="CDD" id="cd00075">
    <property type="entry name" value="HATPase"/>
    <property type="match status" value="1"/>
</dbReference>
<dbReference type="PANTHER" id="PTHR45528:SF1">
    <property type="entry name" value="SENSOR HISTIDINE KINASE CPXA"/>
    <property type="match status" value="1"/>
</dbReference>
<evidence type="ECO:0000259" key="15">
    <source>
        <dbReference type="PROSITE" id="PS50109"/>
    </source>
</evidence>
<dbReference type="PRINTS" id="PR00344">
    <property type="entry name" value="BCTRLSENSOR"/>
</dbReference>
<dbReference type="CDD" id="cd06225">
    <property type="entry name" value="HAMP"/>
    <property type="match status" value="1"/>
</dbReference>
<evidence type="ECO:0000313" key="18">
    <source>
        <dbReference type="Proteomes" id="UP000838324"/>
    </source>
</evidence>
<dbReference type="Proteomes" id="UP000838324">
    <property type="component" value="Unassembled WGS sequence"/>
</dbReference>
<evidence type="ECO:0000256" key="5">
    <source>
        <dbReference type="ARBA" id="ARBA00022553"/>
    </source>
</evidence>
<dbReference type="InterPro" id="IPR004358">
    <property type="entry name" value="Sig_transdc_His_kin-like_C"/>
</dbReference>
<comment type="catalytic activity">
    <reaction evidence="1">
        <text>ATP + protein L-histidine = ADP + protein N-phospho-L-histidine.</text>
        <dbReference type="EC" id="2.7.13.3"/>
    </reaction>
</comment>
<keyword evidence="9" id="KW-0418">Kinase</keyword>
<dbReference type="SUPFAM" id="SSF55874">
    <property type="entry name" value="ATPase domain of HSP90 chaperone/DNA topoisomerase II/histidine kinase"/>
    <property type="match status" value="1"/>
</dbReference>
<organism evidence="17 18">
    <name type="scientific">Paenibacillus auburnensis</name>
    <dbReference type="NCBI Taxonomy" id="2905649"/>
    <lineage>
        <taxon>Bacteria</taxon>
        <taxon>Bacillati</taxon>
        <taxon>Bacillota</taxon>
        <taxon>Bacilli</taxon>
        <taxon>Bacillales</taxon>
        <taxon>Paenibacillaceae</taxon>
        <taxon>Paenibacillus</taxon>
    </lineage>
</organism>
<evidence type="ECO:0000256" key="9">
    <source>
        <dbReference type="ARBA" id="ARBA00022777"/>
    </source>
</evidence>
<protein>
    <recommendedName>
        <fullName evidence="3">histidine kinase</fullName>
        <ecNumber evidence="3">2.7.13.3</ecNumber>
    </recommendedName>
</protein>
<evidence type="ECO:0000259" key="16">
    <source>
        <dbReference type="PROSITE" id="PS50885"/>
    </source>
</evidence>
<comment type="caution">
    <text evidence="17">The sequence shown here is derived from an EMBL/GenBank/DDBJ whole genome shotgun (WGS) entry which is preliminary data.</text>
</comment>
<dbReference type="EC" id="2.7.13.3" evidence="3"/>